<feature type="region of interest" description="Disordered" evidence="1">
    <location>
        <begin position="300"/>
        <end position="327"/>
    </location>
</feature>
<feature type="compositionally biased region" description="Basic and acidic residues" evidence="1">
    <location>
        <begin position="303"/>
        <end position="312"/>
    </location>
</feature>
<reference evidence="3" key="1">
    <citation type="submission" date="2020-11" db="EMBL/GenBank/DDBJ databases">
        <authorList>
            <consortium name="DOE Joint Genome Institute"/>
            <person name="Ahrendt S."/>
            <person name="Riley R."/>
            <person name="Andreopoulos W."/>
            <person name="Labutti K."/>
            <person name="Pangilinan J."/>
            <person name="Ruiz-Duenas F.J."/>
            <person name="Barrasa J.M."/>
            <person name="Sanchez-Garcia M."/>
            <person name="Camarero S."/>
            <person name="Miyauchi S."/>
            <person name="Serrano A."/>
            <person name="Linde D."/>
            <person name="Babiker R."/>
            <person name="Drula E."/>
            <person name="Ayuso-Fernandez I."/>
            <person name="Pacheco R."/>
            <person name="Padilla G."/>
            <person name="Ferreira P."/>
            <person name="Barriuso J."/>
            <person name="Kellner H."/>
            <person name="Castanera R."/>
            <person name="Alfaro M."/>
            <person name="Ramirez L."/>
            <person name="Pisabarro A.G."/>
            <person name="Kuo A."/>
            <person name="Tritt A."/>
            <person name="Lipzen A."/>
            <person name="He G."/>
            <person name="Yan M."/>
            <person name="Ng V."/>
            <person name="Cullen D."/>
            <person name="Martin F."/>
            <person name="Rosso M.-N."/>
            <person name="Henrissat B."/>
            <person name="Hibbett D."/>
            <person name="Martinez A.T."/>
            <person name="Grigoriev I.V."/>
        </authorList>
    </citation>
    <scope>NUCLEOTIDE SEQUENCE</scope>
    <source>
        <strain evidence="3">CBS 247.69</strain>
    </source>
</reference>
<feature type="compositionally biased region" description="Basic and acidic residues" evidence="1">
    <location>
        <begin position="240"/>
        <end position="250"/>
    </location>
</feature>
<evidence type="ECO:0000313" key="3">
    <source>
        <dbReference type="EMBL" id="KAF9458620.1"/>
    </source>
</evidence>
<proteinExistence type="predicted"/>
<dbReference type="EMBL" id="MU150335">
    <property type="protein sequence ID" value="KAF9458620.1"/>
    <property type="molecule type" value="Genomic_DNA"/>
</dbReference>
<feature type="compositionally biased region" description="Polar residues" evidence="1">
    <location>
        <begin position="154"/>
        <end position="169"/>
    </location>
</feature>
<dbReference type="AlphaFoldDB" id="A0A9P6CDY1"/>
<dbReference type="Proteomes" id="UP000807353">
    <property type="component" value="Unassembled WGS sequence"/>
</dbReference>
<feature type="compositionally biased region" description="Polar residues" evidence="1">
    <location>
        <begin position="314"/>
        <end position="327"/>
    </location>
</feature>
<gene>
    <name evidence="3" type="ORF">BDZ94DRAFT_82578</name>
</gene>
<evidence type="ECO:0000313" key="4">
    <source>
        <dbReference type="Proteomes" id="UP000807353"/>
    </source>
</evidence>
<feature type="region of interest" description="Disordered" evidence="1">
    <location>
        <begin position="147"/>
        <end position="169"/>
    </location>
</feature>
<keyword evidence="4" id="KW-1185">Reference proteome</keyword>
<evidence type="ECO:0000256" key="2">
    <source>
        <dbReference type="SAM" id="Phobius"/>
    </source>
</evidence>
<evidence type="ECO:0000256" key="1">
    <source>
        <dbReference type="SAM" id="MobiDB-lite"/>
    </source>
</evidence>
<name>A0A9P6CDY1_9AGAR</name>
<feature type="transmembrane region" description="Helical" evidence="2">
    <location>
        <begin position="12"/>
        <end position="30"/>
    </location>
</feature>
<comment type="caution">
    <text evidence="3">The sequence shown here is derived from an EMBL/GenBank/DDBJ whole genome shotgun (WGS) entry which is preliminary data.</text>
</comment>
<feature type="region of interest" description="Disordered" evidence="1">
    <location>
        <begin position="208"/>
        <end position="273"/>
    </location>
</feature>
<organism evidence="3 4">
    <name type="scientific">Collybia nuda</name>
    <dbReference type="NCBI Taxonomy" id="64659"/>
    <lineage>
        <taxon>Eukaryota</taxon>
        <taxon>Fungi</taxon>
        <taxon>Dikarya</taxon>
        <taxon>Basidiomycota</taxon>
        <taxon>Agaricomycotina</taxon>
        <taxon>Agaricomycetes</taxon>
        <taxon>Agaricomycetidae</taxon>
        <taxon>Agaricales</taxon>
        <taxon>Tricholomatineae</taxon>
        <taxon>Clitocybaceae</taxon>
        <taxon>Collybia</taxon>
    </lineage>
</organism>
<accession>A0A9P6CDY1</accession>
<keyword evidence="2" id="KW-0812">Transmembrane</keyword>
<keyword evidence="2" id="KW-0472">Membrane</keyword>
<protein>
    <submittedName>
        <fullName evidence="3">Uncharacterized protein</fullName>
    </submittedName>
</protein>
<keyword evidence="2" id="KW-1133">Transmembrane helix</keyword>
<sequence length="327" mass="36309">MFLPMKGIISGESIAVGAALTLIIFIIIFTTRRIRRIRIEAELAAKELKEYLPVSPERIYRSNATGAGPGTGPFDRPKPIVVQNVEEGMSGPGESILQNIHHSQHIVRRGLSVVIPEIGLREEGGQRDRDERPFQQLPLLPSSIQVQQEHHNQNRGSNQAFNNPTSVEGPVLSQTFQTIISSSAFPEVSPTNIPEDGKEYSVYQLPPTLHDQSSISGKQRQEYRNAPIQSPPPSFSQNPQDRRTSTEAQRRYSVAPESEYAPSTYPVSTLPPYPDTARSVSPPPYYFDLSRVHTLQSAHSNRSAHDISHWSRGDISSTPTSSIQWSG</sequence>